<proteinExistence type="predicted"/>
<dbReference type="eggNOG" id="COG3437">
    <property type="taxonomic scope" value="Bacteria"/>
</dbReference>
<feature type="transmembrane region" description="Helical" evidence="2">
    <location>
        <begin position="6"/>
        <end position="23"/>
    </location>
</feature>
<feature type="region of interest" description="Disordered" evidence="1">
    <location>
        <begin position="411"/>
        <end position="441"/>
    </location>
</feature>
<feature type="transmembrane region" description="Helical" evidence="2">
    <location>
        <begin position="59"/>
        <end position="85"/>
    </location>
</feature>
<comment type="caution">
    <text evidence="4">The sequence shown here is derived from an EMBL/GenBank/DDBJ whole genome shotgun (WGS) entry which is preliminary data.</text>
</comment>
<feature type="transmembrane region" description="Helical" evidence="2">
    <location>
        <begin position="97"/>
        <end position="117"/>
    </location>
</feature>
<dbReference type="EMBL" id="BAHD01000067">
    <property type="protein sequence ID" value="GAB97431.1"/>
    <property type="molecule type" value="Genomic_DNA"/>
</dbReference>
<protein>
    <submittedName>
        <fullName evidence="4">Putative metal-dependent phosphohydrolase</fullName>
    </submittedName>
</protein>
<keyword evidence="5" id="KW-1185">Reference proteome</keyword>
<dbReference type="InterPro" id="IPR052020">
    <property type="entry name" value="Cyclic_di-GMP/3'3'-cGAMP_PDE"/>
</dbReference>
<dbReference type="InterPro" id="IPR037522">
    <property type="entry name" value="HD_GYP_dom"/>
</dbReference>
<dbReference type="SMART" id="SM00471">
    <property type="entry name" value="HDc"/>
    <property type="match status" value="2"/>
</dbReference>
<organism evidence="4 5">
    <name type="scientific">Kineosphaera limosa NBRC 100340</name>
    <dbReference type="NCBI Taxonomy" id="1184609"/>
    <lineage>
        <taxon>Bacteria</taxon>
        <taxon>Bacillati</taxon>
        <taxon>Actinomycetota</taxon>
        <taxon>Actinomycetes</taxon>
        <taxon>Micrococcales</taxon>
        <taxon>Dermatophilaceae</taxon>
        <taxon>Kineosphaera</taxon>
    </lineage>
</organism>
<evidence type="ECO:0000313" key="5">
    <source>
        <dbReference type="Proteomes" id="UP000008366"/>
    </source>
</evidence>
<dbReference type="InterPro" id="IPR003607">
    <property type="entry name" value="HD/PDEase_dom"/>
</dbReference>
<name>K6WUC5_9MICO</name>
<accession>K6WUC5</accession>
<feature type="transmembrane region" description="Helical" evidence="2">
    <location>
        <begin position="511"/>
        <end position="530"/>
    </location>
</feature>
<feature type="transmembrane region" description="Helical" evidence="2">
    <location>
        <begin position="537"/>
        <end position="556"/>
    </location>
</feature>
<dbReference type="Proteomes" id="UP000008366">
    <property type="component" value="Unassembled WGS sequence"/>
</dbReference>
<evidence type="ECO:0000256" key="1">
    <source>
        <dbReference type="SAM" id="MobiDB-lite"/>
    </source>
</evidence>
<gene>
    <name evidence="4" type="ORF">KILIM_067_00330</name>
</gene>
<dbReference type="Pfam" id="PF13487">
    <property type="entry name" value="HD_5"/>
    <property type="match status" value="1"/>
</dbReference>
<feature type="domain" description="HD-GYP" evidence="3">
    <location>
        <begin position="224"/>
        <end position="421"/>
    </location>
</feature>
<dbReference type="GO" id="GO:0016787">
    <property type="term" value="F:hydrolase activity"/>
    <property type="evidence" value="ECO:0007669"/>
    <property type="project" value="UniProtKB-KW"/>
</dbReference>
<keyword evidence="2" id="KW-1133">Transmembrane helix</keyword>
<keyword evidence="2" id="KW-0812">Transmembrane</keyword>
<evidence type="ECO:0000313" key="4">
    <source>
        <dbReference type="EMBL" id="GAB97431.1"/>
    </source>
</evidence>
<keyword evidence="2" id="KW-0472">Membrane</keyword>
<dbReference type="Gene3D" id="1.10.3210.10">
    <property type="entry name" value="Hypothetical protein af1432"/>
    <property type="match status" value="2"/>
</dbReference>
<dbReference type="STRING" id="1184609.KILIM_067_00330"/>
<evidence type="ECO:0000259" key="3">
    <source>
        <dbReference type="PROSITE" id="PS51832"/>
    </source>
</evidence>
<dbReference type="AlphaFoldDB" id="K6WUC5"/>
<feature type="transmembrane region" description="Helical" evidence="2">
    <location>
        <begin position="638"/>
        <end position="658"/>
    </location>
</feature>
<dbReference type="CDD" id="cd00077">
    <property type="entry name" value="HDc"/>
    <property type="match status" value="1"/>
</dbReference>
<sequence length="937" mass="100300">MPAYLALVGLAAPSLLVLTWWVHRPGLAELPGLLVLLALGAASARLRDVEGEAQIDLSFTAAILLAAIPMSGPFGAAILGALIPLLDVRPVPTVARLFNSAMTCLVGGLSGLSYLAFGGWVPVPAGADGRELLMHVAVPLVGADIVLCLINAALVGVMIWLHEEPGWRLLLEPFLATLPVYLGYALTAFLFVVLWEQVGLGALAAAFIVAPLLLARWAYVQYIAESRSRQRIIDALAAAGHSPAGAERRARRIEAILRIFEPGLELSRRAANAVRYGALLHDIGMVAIPRETDRRQAGELTAADLRILRSHPVTGQQVLHDIGFLRDAAAAVRHHHERWDGTGYPDGLAGPAIPLPARVLAIVDAFEARAWRDSGPTRPVQWQAALDELRRRSGSDFDPALVQTFERLITDSPDGSLDVPDRADPQAQEPATAPLRARRGAGKRLRHADPLVGDAIALAQQRGILPPAGRHADQAPPAPTRVPAAISGRWLFAWLGLLFLGVLFVESDRAAFPAPEHATLIIFFATLVLTERFRIQLLWRLPTAPTAAAAGIAFAMTTGLPDHDALGIATWQIVGVVVAAQLLDWFTARRHGSPTERREAAADAVIRTGSVTIVSVLVRDVPWPGGPLAQQLLGWPQWLQAILLTIIVCLVLLAESPARVWARSRGERLAWARETTAEISVGAGLGIAIAATAVVLAMAERVLGLAAIPLLLVPLSVSQLAFGRYLQTRHTYRQIVRALSRLPELAGRVPAGHAEAVAAVAVGIGVRLGLRERELAALESAAMLHDTGQLGLTRPLPRGATVLAAPSDQEHIARQGARIVDYTGTFSDVADIVRHQAVPYHRVIGARIGLPLGARIVKVANAYVDYLGEEARDPAQAIERLYLGLGHEFDPRVVRACEALMLEGEQAWGSPAAVPSADRVLRGSRLSAGIPRSAQPK</sequence>
<dbReference type="PANTHER" id="PTHR45228">
    <property type="entry name" value="CYCLIC DI-GMP PHOSPHODIESTERASE TM_0186-RELATED"/>
    <property type="match status" value="1"/>
</dbReference>
<dbReference type="SUPFAM" id="SSF109604">
    <property type="entry name" value="HD-domain/PDEase-like"/>
    <property type="match status" value="2"/>
</dbReference>
<reference evidence="4 5" key="1">
    <citation type="submission" date="2012-08" db="EMBL/GenBank/DDBJ databases">
        <title>Whole genome shotgun sequence of Kineosphaera limosa NBRC 100340.</title>
        <authorList>
            <person name="Yoshida I."/>
            <person name="Isaki S."/>
            <person name="Hosoyama A."/>
            <person name="Tsuchikane K."/>
            <person name="Katsumata H."/>
            <person name="Ando Y."/>
            <person name="Ohji S."/>
            <person name="Hamada M."/>
            <person name="Tamura T."/>
            <person name="Yamazoe A."/>
            <person name="Yamazaki S."/>
            <person name="Fujita N."/>
        </authorList>
    </citation>
    <scope>NUCLEOTIDE SEQUENCE [LARGE SCALE GENOMIC DNA]</scope>
    <source>
        <strain evidence="4 5">NBRC 100340</strain>
    </source>
</reference>
<feature type="transmembrane region" description="Helical" evidence="2">
    <location>
        <begin position="137"/>
        <end position="161"/>
    </location>
</feature>
<feature type="transmembrane region" description="Helical" evidence="2">
    <location>
        <begin position="679"/>
        <end position="699"/>
    </location>
</feature>
<dbReference type="PROSITE" id="PS51832">
    <property type="entry name" value="HD_GYP"/>
    <property type="match status" value="1"/>
</dbReference>
<feature type="transmembrane region" description="Helical" evidence="2">
    <location>
        <begin position="200"/>
        <end position="219"/>
    </location>
</feature>
<keyword evidence="4" id="KW-0378">Hydrolase</keyword>
<dbReference type="eggNOG" id="COG2206">
    <property type="taxonomic scope" value="Bacteria"/>
</dbReference>
<evidence type="ECO:0000256" key="2">
    <source>
        <dbReference type="SAM" id="Phobius"/>
    </source>
</evidence>
<feature type="transmembrane region" description="Helical" evidence="2">
    <location>
        <begin position="488"/>
        <end position="505"/>
    </location>
</feature>
<feature type="transmembrane region" description="Helical" evidence="2">
    <location>
        <begin position="173"/>
        <end position="194"/>
    </location>
</feature>
<dbReference type="PANTHER" id="PTHR45228:SF4">
    <property type="entry name" value="LIPOPROTEIN"/>
    <property type="match status" value="1"/>
</dbReference>
<feature type="transmembrane region" description="Helical" evidence="2">
    <location>
        <begin position="705"/>
        <end position="726"/>
    </location>
</feature>